<feature type="transmembrane region" description="Helical" evidence="1">
    <location>
        <begin position="177"/>
        <end position="194"/>
    </location>
</feature>
<feature type="transmembrane region" description="Helical" evidence="1">
    <location>
        <begin position="112"/>
        <end position="130"/>
    </location>
</feature>
<dbReference type="InterPro" id="IPR029787">
    <property type="entry name" value="Nucleotide_cyclase"/>
</dbReference>
<feature type="transmembrane region" description="Helical" evidence="1">
    <location>
        <begin position="65"/>
        <end position="81"/>
    </location>
</feature>
<feature type="domain" description="GGDEF" evidence="2">
    <location>
        <begin position="240"/>
        <end position="369"/>
    </location>
</feature>
<dbReference type="PANTHER" id="PTHR45138:SF9">
    <property type="entry name" value="DIGUANYLATE CYCLASE DGCM-RELATED"/>
    <property type="match status" value="1"/>
</dbReference>
<dbReference type="CDD" id="cd01949">
    <property type="entry name" value="GGDEF"/>
    <property type="match status" value="1"/>
</dbReference>
<keyword evidence="1" id="KW-0812">Transmembrane</keyword>
<protein>
    <submittedName>
        <fullName evidence="3">Diguanylate cyclase</fullName>
    </submittedName>
</protein>
<accession>W0FMX7</accession>
<feature type="transmembrane region" description="Helical" evidence="1">
    <location>
        <begin position="88"/>
        <end position="106"/>
    </location>
</feature>
<feature type="transmembrane region" description="Helical" evidence="1">
    <location>
        <begin position="37"/>
        <end position="59"/>
    </location>
</feature>
<evidence type="ECO:0000256" key="1">
    <source>
        <dbReference type="SAM" id="Phobius"/>
    </source>
</evidence>
<dbReference type="GO" id="GO:0052621">
    <property type="term" value="F:diguanylate cyclase activity"/>
    <property type="evidence" value="ECO:0007669"/>
    <property type="project" value="TreeGrafter"/>
</dbReference>
<dbReference type="PROSITE" id="PS50887">
    <property type="entry name" value="GGDEF"/>
    <property type="match status" value="1"/>
</dbReference>
<proteinExistence type="predicted"/>
<dbReference type="Pfam" id="PF00990">
    <property type="entry name" value="GGDEF"/>
    <property type="match status" value="1"/>
</dbReference>
<keyword evidence="1" id="KW-1133">Transmembrane helix</keyword>
<dbReference type="InterPro" id="IPR043128">
    <property type="entry name" value="Rev_trsase/Diguanyl_cyclase"/>
</dbReference>
<reference evidence="3" key="1">
    <citation type="journal article" date="2013" name="PLoS ONE">
        <title>Metagenomic insights into the carbohydrate-active enzymes carried by the microorganisms adhering to solid digesta in the rumen of cows.</title>
        <authorList>
            <person name="Wang L."/>
            <person name="Hatem A."/>
            <person name="Catalyurek U.V."/>
            <person name="Morrison M."/>
            <person name="Yu Z."/>
        </authorList>
    </citation>
    <scope>NUCLEOTIDE SEQUENCE</scope>
</reference>
<dbReference type="SMART" id="SM00267">
    <property type="entry name" value="GGDEF"/>
    <property type="match status" value="1"/>
</dbReference>
<dbReference type="EMBL" id="KC246875">
    <property type="protein sequence ID" value="AHF26301.1"/>
    <property type="molecule type" value="Genomic_DNA"/>
</dbReference>
<dbReference type="Gene3D" id="3.30.70.270">
    <property type="match status" value="1"/>
</dbReference>
<keyword evidence="1" id="KW-0472">Membrane</keyword>
<dbReference type="AlphaFoldDB" id="W0FMX7"/>
<organism evidence="3">
    <name type="scientific">uncultured bacterium Contig1588_n_1603_cl</name>
    <dbReference type="NCBI Taxonomy" id="1393463"/>
    <lineage>
        <taxon>Bacteria</taxon>
        <taxon>environmental samples</taxon>
    </lineage>
</organism>
<evidence type="ECO:0000313" key="3">
    <source>
        <dbReference type="EMBL" id="AHF26301.1"/>
    </source>
</evidence>
<name>W0FMX7_9BACT</name>
<dbReference type="InterPro" id="IPR050469">
    <property type="entry name" value="Diguanylate_Cyclase"/>
</dbReference>
<dbReference type="SUPFAM" id="SSF55073">
    <property type="entry name" value="Nucleotide cyclase"/>
    <property type="match status" value="1"/>
</dbReference>
<dbReference type="NCBIfam" id="TIGR00254">
    <property type="entry name" value="GGDEF"/>
    <property type="match status" value="1"/>
</dbReference>
<sequence length="369" mass="43285">MWKKCTRRVEMLKFFLSFLRQKAPAPGKEIPLYYRRALILSESLMAIYFAVCFFLYPFLIRCWEWFPLLFIAVDAFGLWLVRHRGVRVNLVLYSVMSVAWVTWNVFDFGWSCGVQHLLTLLLIFIFFNVYDKPVDKIVWFFLILAIRVLLFYLMLSYPAVYALDRDANTIYQTVNTVTFFLNMAGLCIIFSTNIQDTERQLRLKNQDLYKEAGTDPLTGLPNRRSMIEKIEKQYRENPDEPFCVAIADIDFFKKVNDTYGHNCGDYTLVKLTELFVEHSLGRYSVCRWGGEEFCFFIPGMNLDEAGFLMKDLSFAVEKMKLNYEEHEFSITITIGVEEYDFSSPLEELLNKADEKLYMGKNSGRNKVVV</sequence>
<dbReference type="InterPro" id="IPR000160">
    <property type="entry name" value="GGDEF_dom"/>
</dbReference>
<evidence type="ECO:0000259" key="2">
    <source>
        <dbReference type="PROSITE" id="PS50887"/>
    </source>
</evidence>
<feature type="transmembrane region" description="Helical" evidence="1">
    <location>
        <begin position="137"/>
        <end position="157"/>
    </location>
</feature>
<dbReference type="PANTHER" id="PTHR45138">
    <property type="entry name" value="REGULATORY COMPONENTS OF SENSORY TRANSDUCTION SYSTEM"/>
    <property type="match status" value="1"/>
</dbReference>